<feature type="compositionally biased region" description="Basic residues" evidence="1">
    <location>
        <begin position="230"/>
        <end position="240"/>
    </location>
</feature>
<evidence type="ECO:0000313" key="2">
    <source>
        <dbReference type="EnsemblPlants" id="KQL27952"/>
    </source>
</evidence>
<feature type="region of interest" description="Disordered" evidence="1">
    <location>
        <begin position="199"/>
        <end position="240"/>
    </location>
</feature>
<sequence length="259" mass="29263">MDLPSLSPLSSLSLSLYPLSLLGEEVGGGRAAWLARQRHETRPSPFFPNMFFIPVLRHPLRCYGKEAFFRTRTGTLREYRAGVDVSVQLLQLCPWMDVFVIPRTTRWKNGQTLFFLFSSTCSPLTSSIQDGRSSILDERRSIRTGRSSIPHGAKIPSFLGLYLQRLGGWSICASRRRINWGRRPPCIDTKNWRMDAWRGSTTRPCGTTDGRKAAADWSTGGRFEDGRSRSGGRGKCVRKKRRFAPPPKKLGCLVPRCKV</sequence>
<organism evidence="2 3">
    <name type="scientific">Setaria italica</name>
    <name type="common">Foxtail millet</name>
    <name type="synonym">Panicum italicum</name>
    <dbReference type="NCBI Taxonomy" id="4555"/>
    <lineage>
        <taxon>Eukaryota</taxon>
        <taxon>Viridiplantae</taxon>
        <taxon>Streptophyta</taxon>
        <taxon>Embryophyta</taxon>
        <taxon>Tracheophyta</taxon>
        <taxon>Spermatophyta</taxon>
        <taxon>Magnoliopsida</taxon>
        <taxon>Liliopsida</taxon>
        <taxon>Poales</taxon>
        <taxon>Poaceae</taxon>
        <taxon>PACMAD clade</taxon>
        <taxon>Panicoideae</taxon>
        <taxon>Panicodae</taxon>
        <taxon>Paniceae</taxon>
        <taxon>Cenchrinae</taxon>
        <taxon>Setaria</taxon>
    </lineage>
</organism>
<keyword evidence="3" id="KW-1185">Reference proteome</keyword>
<proteinExistence type="predicted"/>
<dbReference type="AlphaFoldDB" id="K3YV39"/>
<dbReference type="EnsemblPlants" id="KQL27952">
    <property type="protein sequence ID" value="KQL27952"/>
    <property type="gene ID" value="SETIT_018135mg"/>
</dbReference>
<dbReference type="EMBL" id="AGNK02000027">
    <property type="status" value="NOT_ANNOTATED_CDS"/>
    <property type="molecule type" value="Genomic_DNA"/>
</dbReference>
<dbReference type="HOGENOM" id="CLU_1075206_0_0_1"/>
<reference evidence="3" key="1">
    <citation type="journal article" date="2012" name="Nat. Biotechnol.">
        <title>Reference genome sequence of the model plant Setaria.</title>
        <authorList>
            <person name="Bennetzen J.L."/>
            <person name="Schmutz J."/>
            <person name="Wang H."/>
            <person name="Percifield R."/>
            <person name="Hawkins J."/>
            <person name="Pontaroli A.C."/>
            <person name="Estep M."/>
            <person name="Feng L."/>
            <person name="Vaughn J.N."/>
            <person name="Grimwood J."/>
            <person name="Jenkins J."/>
            <person name="Barry K."/>
            <person name="Lindquist E."/>
            <person name="Hellsten U."/>
            <person name="Deshpande S."/>
            <person name="Wang X."/>
            <person name="Wu X."/>
            <person name="Mitros T."/>
            <person name="Triplett J."/>
            <person name="Yang X."/>
            <person name="Ye C.Y."/>
            <person name="Mauro-Herrera M."/>
            <person name="Wang L."/>
            <person name="Li P."/>
            <person name="Sharma M."/>
            <person name="Sharma R."/>
            <person name="Ronald P.C."/>
            <person name="Panaud O."/>
            <person name="Kellogg E.A."/>
            <person name="Brutnell T.P."/>
            <person name="Doust A.N."/>
            <person name="Tuskan G.A."/>
            <person name="Rokhsar D."/>
            <person name="Devos K.M."/>
        </authorList>
    </citation>
    <scope>NUCLEOTIDE SEQUENCE [LARGE SCALE GENOMIC DNA]</scope>
    <source>
        <strain evidence="3">cv. Yugu1</strain>
    </source>
</reference>
<evidence type="ECO:0000313" key="3">
    <source>
        <dbReference type="Proteomes" id="UP000004995"/>
    </source>
</evidence>
<name>K3YV39_SETIT</name>
<dbReference type="InParanoid" id="K3YV39"/>
<protein>
    <submittedName>
        <fullName evidence="2">Uncharacterized protein</fullName>
    </submittedName>
</protein>
<dbReference type="Proteomes" id="UP000004995">
    <property type="component" value="Unassembled WGS sequence"/>
</dbReference>
<dbReference type="Gramene" id="KQL27952">
    <property type="protein sequence ID" value="KQL27952"/>
    <property type="gene ID" value="SETIT_018135mg"/>
</dbReference>
<evidence type="ECO:0000256" key="1">
    <source>
        <dbReference type="SAM" id="MobiDB-lite"/>
    </source>
</evidence>
<reference evidence="2" key="2">
    <citation type="submission" date="2018-08" db="UniProtKB">
        <authorList>
            <consortium name="EnsemblPlants"/>
        </authorList>
    </citation>
    <scope>IDENTIFICATION</scope>
    <source>
        <strain evidence="2">Yugu1</strain>
    </source>
</reference>
<accession>K3YV39</accession>